<keyword evidence="2" id="KW-1185">Reference proteome</keyword>
<name>G5JS26_STRCG</name>
<organism evidence="1 2">
    <name type="scientific">Streptococcus criceti HS-6</name>
    <dbReference type="NCBI Taxonomy" id="873449"/>
    <lineage>
        <taxon>Bacteria</taxon>
        <taxon>Bacillati</taxon>
        <taxon>Bacillota</taxon>
        <taxon>Bacilli</taxon>
        <taxon>Lactobacillales</taxon>
        <taxon>Streptococcaceae</taxon>
        <taxon>Streptococcus</taxon>
    </lineage>
</organism>
<dbReference type="EMBL" id="AEUV02000002">
    <property type="protein sequence ID" value="EHI74096.1"/>
    <property type="molecule type" value="Genomic_DNA"/>
</dbReference>
<dbReference type="Proteomes" id="UP000004322">
    <property type="component" value="Unassembled WGS sequence"/>
</dbReference>
<proteinExistence type="predicted"/>
<dbReference type="AlphaFoldDB" id="G5JS26"/>
<sequence length="40" mass="4894">MNDGHHIRLGFLLWPYGKRKTSQQWFIKARKKYSSLLFLQ</sequence>
<evidence type="ECO:0000313" key="1">
    <source>
        <dbReference type="EMBL" id="EHI74096.1"/>
    </source>
</evidence>
<protein>
    <submittedName>
        <fullName evidence="1">Uncharacterized protein</fullName>
    </submittedName>
</protein>
<reference evidence="1" key="1">
    <citation type="submission" date="2011-07" db="EMBL/GenBank/DDBJ databases">
        <authorList>
            <person name="Stanhope M.J."/>
            <person name="Durkin A.S."/>
            <person name="Hostetler J."/>
            <person name="Kim M."/>
            <person name="Radune D."/>
            <person name="Singh I."/>
            <person name="Town C.D."/>
        </authorList>
    </citation>
    <scope>NUCLEOTIDE SEQUENCE [LARGE SCALE GENOMIC DNA]</scope>
    <source>
        <strain evidence="1">HS-6</strain>
    </source>
</reference>
<accession>G5JS26</accession>
<evidence type="ECO:0000313" key="2">
    <source>
        <dbReference type="Proteomes" id="UP000004322"/>
    </source>
</evidence>
<comment type="caution">
    <text evidence="1">The sequence shown here is derived from an EMBL/GenBank/DDBJ whole genome shotgun (WGS) entry which is preliminary data.</text>
</comment>
<gene>
    <name evidence="1" type="ORF">STRCR_2105</name>
</gene>